<evidence type="ECO:0000256" key="2">
    <source>
        <dbReference type="ARBA" id="ARBA00022833"/>
    </source>
</evidence>
<evidence type="ECO:0000313" key="7">
    <source>
        <dbReference type="Proteomes" id="UP000694867"/>
    </source>
</evidence>
<keyword evidence="1 3" id="KW-0863">Zinc-finger</keyword>
<dbReference type="Gene3D" id="3.10.110.10">
    <property type="entry name" value="Ubiquitin Conjugating Enzyme"/>
    <property type="match status" value="1"/>
</dbReference>
<dbReference type="Proteomes" id="UP000694867">
    <property type="component" value="Unplaced"/>
</dbReference>
<dbReference type="RefSeq" id="XP_003746922.1">
    <property type="nucleotide sequence ID" value="XM_003746874.2"/>
</dbReference>
<dbReference type="GO" id="GO:0009893">
    <property type="term" value="P:positive regulation of metabolic process"/>
    <property type="evidence" value="ECO:0007669"/>
    <property type="project" value="UniProtKB-ARBA"/>
</dbReference>
<dbReference type="Gene3D" id="3.30.40.10">
    <property type="entry name" value="Zinc/RING finger domain, C3HC4 (zinc finger)"/>
    <property type="match status" value="1"/>
</dbReference>
<keyword evidence="2" id="KW-0862">Zinc</keyword>
<evidence type="ECO:0000256" key="1">
    <source>
        <dbReference type="ARBA" id="ARBA00022771"/>
    </source>
</evidence>
<dbReference type="InterPro" id="IPR039133">
    <property type="entry name" value="RNF25"/>
</dbReference>
<feature type="region of interest" description="Disordered" evidence="4">
    <location>
        <begin position="260"/>
        <end position="380"/>
    </location>
</feature>
<dbReference type="InterPro" id="IPR006575">
    <property type="entry name" value="RWD_dom"/>
</dbReference>
<dbReference type="PROSITE" id="PS50089">
    <property type="entry name" value="ZF_RING_2"/>
    <property type="match status" value="1"/>
</dbReference>
<dbReference type="SMART" id="SM00184">
    <property type="entry name" value="RING"/>
    <property type="match status" value="1"/>
</dbReference>
<gene>
    <name evidence="8" type="primary">LOC100901602</name>
</gene>
<dbReference type="GO" id="GO:0005634">
    <property type="term" value="C:nucleus"/>
    <property type="evidence" value="ECO:0007669"/>
    <property type="project" value="TreeGrafter"/>
</dbReference>
<dbReference type="PANTHER" id="PTHR13198:SF4">
    <property type="entry name" value="E3 UBIQUITIN-PROTEIN LIGASE RNF25"/>
    <property type="match status" value="1"/>
</dbReference>
<dbReference type="InterPro" id="IPR013083">
    <property type="entry name" value="Znf_RING/FYVE/PHD"/>
</dbReference>
<feature type="domain" description="RWD" evidence="6">
    <location>
        <begin position="10"/>
        <end position="119"/>
    </location>
</feature>
<feature type="compositionally biased region" description="Basic residues" evidence="4">
    <location>
        <begin position="370"/>
        <end position="380"/>
    </location>
</feature>
<feature type="domain" description="RING-type" evidence="5">
    <location>
        <begin position="126"/>
        <end position="190"/>
    </location>
</feature>
<dbReference type="SMART" id="SM00591">
    <property type="entry name" value="RWD"/>
    <property type="match status" value="1"/>
</dbReference>
<keyword evidence="7" id="KW-1185">Reference proteome</keyword>
<sequence length="380" mass="43569">MDETEEQISMELETLETIFIHELEIFERNEKYVKTIKVNLKPATGEDTDAQWVCMELWFYIPVGYPDVIPVIAIKNPRGLSENRIQDIKKDLIQRAKDREGMMVLYELIQAAVDHLTAGNSPDCQCSICLYDFTETDVFVKTGCFHYFHGHCLSRYIKYQLEEMHEKKEEAKKNNSPLKEPLILMCPMCRVEIPEDLVAEDSESLPPPSRQLDDPEFRMNPQLETLQRQMTNLYLRQKERGGIIDIEGERNKFFIQISDHQARDESSTQGTQTSASNLHSAKACSTQPPPQQQTHSKGCARRVETDSSDSESDGGRITASRARNRRGKNKMYPTPSEKKRAHLQALQLMKLEQGKTQPETEKPTENGCKSRTKNSGRKPS</sequence>
<proteinExistence type="predicted"/>
<dbReference type="GO" id="GO:0033554">
    <property type="term" value="P:cellular response to stress"/>
    <property type="evidence" value="ECO:0007669"/>
    <property type="project" value="UniProtKB-ARBA"/>
</dbReference>
<dbReference type="PANTHER" id="PTHR13198">
    <property type="entry name" value="RING FINGER PROTEIN 25"/>
    <property type="match status" value="1"/>
</dbReference>
<dbReference type="GO" id="GO:0010468">
    <property type="term" value="P:regulation of gene expression"/>
    <property type="evidence" value="ECO:0007669"/>
    <property type="project" value="UniProtKB-ARBA"/>
</dbReference>
<dbReference type="Pfam" id="PF05773">
    <property type="entry name" value="RWD"/>
    <property type="match status" value="1"/>
</dbReference>
<evidence type="ECO:0000259" key="5">
    <source>
        <dbReference type="PROSITE" id="PS50089"/>
    </source>
</evidence>
<dbReference type="GeneID" id="100901602"/>
<protein>
    <submittedName>
        <fullName evidence="8">E3 ubiquitin-protein ligase RNF25</fullName>
    </submittedName>
</protein>
<keyword evidence="1 3" id="KW-0479">Metal-binding</keyword>
<dbReference type="GO" id="GO:0061630">
    <property type="term" value="F:ubiquitin protein ligase activity"/>
    <property type="evidence" value="ECO:0007669"/>
    <property type="project" value="InterPro"/>
</dbReference>
<dbReference type="InterPro" id="IPR001841">
    <property type="entry name" value="Znf_RING"/>
</dbReference>
<feature type="region of interest" description="Disordered" evidence="4">
    <location>
        <begin position="198"/>
        <end position="217"/>
    </location>
</feature>
<dbReference type="FunFam" id="3.30.40.10:FF:000215">
    <property type="entry name" value="E3 ubiquitin-protein ligase RNF25"/>
    <property type="match status" value="1"/>
</dbReference>
<feature type="compositionally biased region" description="Polar residues" evidence="4">
    <location>
        <begin position="267"/>
        <end position="286"/>
    </location>
</feature>
<dbReference type="SUPFAM" id="SSF54495">
    <property type="entry name" value="UBC-like"/>
    <property type="match status" value="1"/>
</dbReference>
<organism evidence="7 8">
    <name type="scientific">Galendromus occidentalis</name>
    <name type="common">western predatory mite</name>
    <dbReference type="NCBI Taxonomy" id="34638"/>
    <lineage>
        <taxon>Eukaryota</taxon>
        <taxon>Metazoa</taxon>
        <taxon>Ecdysozoa</taxon>
        <taxon>Arthropoda</taxon>
        <taxon>Chelicerata</taxon>
        <taxon>Arachnida</taxon>
        <taxon>Acari</taxon>
        <taxon>Parasitiformes</taxon>
        <taxon>Mesostigmata</taxon>
        <taxon>Gamasina</taxon>
        <taxon>Phytoseioidea</taxon>
        <taxon>Phytoseiidae</taxon>
        <taxon>Typhlodrominae</taxon>
        <taxon>Galendromus</taxon>
    </lineage>
</organism>
<dbReference type="FunFam" id="3.10.110.10:FF:000050">
    <property type="entry name" value="eIF-2-alpha kinase GCN2"/>
    <property type="match status" value="1"/>
</dbReference>
<reference evidence="8" key="1">
    <citation type="submission" date="2025-08" db="UniProtKB">
        <authorList>
            <consortium name="RefSeq"/>
        </authorList>
    </citation>
    <scope>IDENTIFICATION</scope>
</reference>
<dbReference type="CDD" id="cd23818">
    <property type="entry name" value="RWD_RNF25"/>
    <property type="match status" value="1"/>
</dbReference>
<dbReference type="GO" id="GO:0051246">
    <property type="term" value="P:regulation of protein metabolic process"/>
    <property type="evidence" value="ECO:0007669"/>
    <property type="project" value="UniProtKB-ARBA"/>
</dbReference>
<accession>A0AAJ6QX77</accession>
<dbReference type="PROSITE" id="PS50908">
    <property type="entry name" value="RWD"/>
    <property type="match status" value="1"/>
</dbReference>
<dbReference type="SUPFAM" id="SSF57850">
    <property type="entry name" value="RING/U-box"/>
    <property type="match status" value="1"/>
</dbReference>
<evidence type="ECO:0000256" key="4">
    <source>
        <dbReference type="SAM" id="MobiDB-lite"/>
    </source>
</evidence>
<evidence type="ECO:0000313" key="8">
    <source>
        <dbReference type="RefSeq" id="XP_003746922.1"/>
    </source>
</evidence>
<dbReference type="InterPro" id="IPR016135">
    <property type="entry name" value="UBQ-conjugating_enzyme/RWD"/>
</dbReference>
<evidence type="ECO:0000259" key="6">
    <source>
        <dbReference type="PROSITE" id="PS50908"/>
    </source>
</evidence>
<dbReference type="KEGG" id="goe:100901602"/>
<dbReference type="AlphaFoldDB" id="A0AAJ6QX77"/>
<dbReference type="GO" id="GO:0008270">
    <property type="term" value="F:zinc ion binding"/>
    <property type="evidence" value="ECO:0007669"/>
    <property type="project" value="UniProtKB-KW"/>
</dbReference>
<evidence type="ECO:0000256" key="3">
    <source>
        <dbReference type="PROSITE-ProRule" id="PRU00175"/>
    </source>
</evidence>
<dbReference type="GO" id="GO:0016567">
    <property type="term" value="P:protein ubiquitination"/>
    <property type="evidence" value="ECO:0007669"/>
    <property type="project" value="TreeGrafter"/>
</dbReference>
<name>A0AAJ6QX77_9ACAR</name>